<name>A0ABM7P1F0_9BACT</name>
<dbReference type="RefSeq" id="WP_207154170.1">
    <property type="nucleotide sequence ID" value="NZ_AP024484.1"/>
</dbReference>
<feature type="domain" description="FRG" evidence="1">
    <location>
        <begin position="33"/>
        <end position="130"/>
    </location>
</feature>
<sequence>MYNTFEEKNENFGLLPKVETLDQLDKLKNKLSRNLNNRFRGVCEAKYYMLTSLQRLCPIGISNKDYMRGLLSNVKGDSTIKNFFEDNNIYINDLSCLSLMQHLGMPTPLLDFTIDINIALSFAADGAKMYDTTTETDDYCSLYYFDLSKEMEINNANVQNVLSSGMHEAEKLCDEFNKANSMIHLDDSKLRKINKFVTWDDLASLEIALVEYQGLATQVRTLDNQELDTTNSNLLNQKGAFVINQFDDKMPLEENWNMRTNASRHKLISSLPSGSSLLFSGIYTKEKMSCVDINKKVILKWKQKHPIELYDNSKGFEALKKRLCAIKDNYNKSV</sequence>
<dbReference type="InterPro" id="IPR014966">
    <property type="entry name" value="FRG-dom"/>
</dbReference>
<dbReference type="SMART" id="SM00901">
    <property type="entry name" value="FRG"/>
    <property type="match status" value="1"/>
</dbReference>
<dbReference type="Pfam" id="PF08867">
    <property type="entry name" value="FRG"/>
    <property type="match status" value="1"/>
</dbReference>
<accession>A0ABM7P1F0</accession>
<dbReference type="EMBL" id="AP024484">
    <property type="protein sequence ID" value="BCS86596.1"/>
    <property type="molecule type" value="Genomic_DNA"/>
</dbReference>
<evidence type="ECO:0000313" key="2">
    <source>
        <dbReference type="EMBL" id="BCS86596.1"/>
    </source>
</evidence>
<proteinExistence type="predicted"/>
<evidence type="ECO:0000313" key="3">
    <source>
        <dbReference type="Proteomes" id="UP001319045"/>
    </source>
</evidence>
<gene>
    <name evidence="2" type="ORF">prwr041_24890</name>
</gene>
<dbReference type="Proteomes" id="UP001319045">
    <property type="component" value="Chromosome"/>
</dbReference>
<organism evidence="2 3">
    <name type="scientific">Prevotella herbatica</name>
    <dbReference type="NCBI Taxonomy" id="2801997"/>
    <lineage>
        <taxon>Bacteria</taxon>
        <taxon>Pseudomonadati</taxon>
        <taxon>Bacteroidota</taxon>
        <taxon>Bacteroidia</taxon>
        <taxon>Bacteroidales</taxon>
        <taxon>Prevotellaceae</taxon>
        <taxon>Prevotella</taxon>
    </lineage>
</organism>
<evidence type="ECO:0000259" key="1">
    <source>
        <dbReference type="SMART" id="SM00901"/>
    </source>
</evidence>
<keyword evidence="3" id="KW-1185">Reference proteome</keyword>
<protein>
    <recommendedName>
        <fullName evidence="1">FRG domain-containing protein</fullName>
    </recommendedName>
</protein>
<reference evidence="2 3" key="1">
    <citation type="journal article" date="2022" name="Int. J. Syst. Evol. Microbiol.">
        <title>Prevotella herbatica sp. nov., a plant polysaccharide-decomposing anaerobic bacterium isolated from a methanogenic reactor.</title>
        <authorList>
            <person name="Uek A."/>
            <person name="Tonouchi A."/>
            <person name="Kaku N."/>
            <person name="Ueki K."/>
        </authorList>
    </citation>
    <scope>NUCLEOTIDE SEQUENCE [LARGE SCALE GENOMIC DNA]</scope>
    <source>
        <strain evidence="2 3">WR041</strain>
    </source>
</reference>